<reference evidence="4 5" key="2">
    <citation type="journal article" date="2016" name="Int. J. Syst. Evol. Microbiol.">
        <title>Paenibacillus bovis sp. nov., isolated from raw yak (Bos grunniens) milk.</title>
        <authorList>
            <person name="Gao C."/>
            <person name="Han J."/>
            <person name="Liu Z."/>
            <person name="Xu X."/>
            <person name="Hang F."/>
            <person name="Wu Z."/>
        </authorList>
    </citation>
    <scope>NUCLEOTIDE SEQUENCE [LARGE SCALE GENOMIC DNA]</scope>
    <source>
        <strain evidence="4 5">BD3526</strain>
    </source>
</reference>
<dbReference type="AlphaFoldDB" id="A0A172ZHP2"/>
<dbReference type="RefSeq" id="WP_060535029.1">
    <property type="nucleotide sequence ID" value="NZ_CP013023.1"/>
</dbReference>
<gene>
    <name evidence="4" type="ORF">AR543_13500</name>
</gene>
<dbReference type="NCBIfam" id="TIGR00040">
    <property type="entry name" value="yfcE"/>
    <property type="match status" value="1"/>
</dbReference>
<evidence type="ECO:0000259" key="3">
    <source>
        <dbReference type="Pfam" id="PF12850"/>
    </source>
</evidence>
<proteinExistence type="inferred from homology"/>
<evidence type="ECO:0000313" key="5">
    <source>
        <dbReference type="Proteomes" id="UP000078148"/>
    </source>
</evidence>
<comment type="similarity">
    <text evidence="1 2">Belongs to the metallophosphoesterase superfamily. YfcE family.</text>
</comment>
<name>A0A172ZHP2_9BACL</name>
<dbReference type="GO" id="GO:0016787">
    <property type="term" value="F:hydrolase activity"/>
    <property type="evidence" value="ECO:0007669"/>
    <property type="project" value="UniProtKB-UniRule"/>
</dbReference>
<evidence type="ECO:0000313" key="4">
    <source>
        <dbReference type="EMBL" id="ANF96922.1"/>
    </source>
</evidence>
<keyword evidence="5" id="KW-1185">Reference proteome</keyword>
<feature type="domain" description="Calcineurin-like phosphoesterase" evidence="3">
    <location>
        <begin position="1"/>
        <end position="148"/>
    </location>
</feature>
<dbReference type="EMBL" id="CP013023">
    <property type="protein sequence ID" value="ANF96922.1"/>
    <property type="molecule type" value="Genomic_DNA"/>
</dbReference>
<dbReference type="GO" id="GO:0046872">
    <property type="term" value="F:metal ion binding"/>
    <property type="evidence" value="ECO:0007669"/>
    <property type="project" value="UniProtKB-KW"/>
</dbReference>
<comment type="cofactor">
    <cofactor evidence="2">
        <name>a divalent metal cation</name>
        <dbReference type="ChEBI" id="CHEBI:60240"/>
    </cofactor>
</comment>
<dbReference type="Proteomes" id="UP000078148">
    <property type="component" value="Chromosome"/>
</dbReference>
<dbReference type="InterPro" id="IPR000979">
    <property type="entry name" value="Phosphodiesterase_MJ0936/Vps29"/>
</dbReference>
<dbReference type="InterPro" id="IPR029052">
    <property type="entry name" value="Metallo-depent_PP-like"/>
</dbReference>
<dbReference type="Gene3D" id="3.60.21.10">
    <property type="match status" value="1"/>
</dbReference>
<dbReference type="Pfam" id="PF12850">
    <property type="entry name" value="Metallophos_2"/>
    <property type="match status" value="1"/>
</dbReference>
<dbReference type="PANTHER" id="PTHR11124">
    <property type="entry name" value="VACUOLAR SORTING PROTEIN VPS29"/>
    <property type="match status" value="1"/>
</dbReference>
<evidence type="ECO:0000256" key="1">
    <source>
        <dbReference type="ARBA" id="ARBA00008950"/>
    </source>
</evidence>
<accession>A0A172ZHP2</accession>
<dbReference type="EC" id="3.1.4.-" evidence="2"/>
<reference evidence="5" key="1">
    <citation type="submission" date="2015-10" db="EMBL/GenBank/DDBJ databases">
        <title>Genome of Paenibacillus bovis sp. nov.</title>
        <authorList>
            <person name="Wu Z."/>
            <person name="Gao C."/>
            <person name="Liu Z."/>
            <person name="Zheng H."/>
        </authorList>
    </citation>
    <scope>NUCLEOTIDE SEQUENCE [LARGE SCALE GENOMIC DNA]</scope>
    <source>
        <strain evidence="5">BD3526</strain>
    </source>
</reference>
<dbReference type="OrthoDB" id="9800565at2"/>
<dbReference type="SUPFAM" id="SSF56300">
    <property type="entry name" value="Metallo-dependent phosphatases"/>
    <property type="match status" value="1"/>
</dbReference>
<protein>
    <recommendedName>
        <fullName evidence="2">Phosphoesterase</fullName>
        <ecNumber evidence="2">3.1.4.-</ecNumber>
    </recommendedName>
</protein>
<dbReference type="KEGG" id="pbv:AR543_13500"/>
<keyword evidence="2" id="KW-0479">Metal-binding</keyword>
<evidence type="ECO:0000256" key="2">
    <source>
        <dbReference type="RuleBase" id="RU362039"/>
    </source>
</evidence>
<dbReference type="STRING" id="1616788.AR543_13500"/>
<dbReference type="InterPro" id="IPR024654">
    <property type="entry name" value="Calcineurin-like_PHP_lpxH"/>
</dbReference>
<organism evidence="4 5">
    <name type="scientific">Paenibacillus bovis</name>
    <dbReference type="NCBI Taxonomy" id="1616788"/>
    <lineage>
        <taxon>Bacteria</taxon>
        <taxon>Bacillati</taxon>
        <taxon>Bacillota</taxon>
        <taxon>Bacilli</taxon>
        <taxon>Bacillales</taxon>
        <taxon>Paenibacillaceae</taxon>
        <taxon>Paenibacillus</taxon>
    </lineage>
</organism>
<sequence>MIIGVISDTHLFSRQLVLPQQVWDGFEEVDLILHAGDFCDWGVHDLLSRMAPVEAIAGNNDPQSIVQRLGRKKVIEAAGKRIGLVHGDGGLGGSTPERAFKSFTEEDQVDIVVFGHSHIPFAEWRKEILLFNPGSPTDKRRQSQYSYGKIFIQQDEVTFEHYFFDKEKMRD</sequence>